<evidence type="ECO:0000313" key="2">
    <source>
        <dbReference type="Proteomes" id="UP001396334"/>
    </source>
</evidence>
<keyword evidence="2" id="KW-1185">Reference proteome</keyword>
<proteinExistence type="predicted"/>
<dbReference type="Gene3D" id="3.60.10.10">
    <property type="entry name" value="Endonuclease/exonuclease/phosphatase"/>
    <property type="match status" value="1"/>
</dbReference>
<dbReference type="InterPro" id="IPR036691">
    <property type="entry name" value="Endo/exonu/phosph_ase_sf"/>
</dbReference>
<dbReference type="PANTHER" id="PTHR33710:SF71">
    <property type="entry name" value="ENDONUCLEASE_EXONUCLEASE_PHOSPHATASE DOMAIN-CONTAINING PROTEIN"/>
    <property type="match status" value="1"/>
</dbReference>
<evidence type="ECO:0000313" key="1">
    <source>
        <dbReference type="EMBL" id="KAK9007375.1"/>
    </source>
</evidence>
<reference evidence="1 2" key="1">
    <citation type="journal article" date="2024" name="G3 (Bethesda)">
        <title>Genome assembly of Hibiscus sabdariffa L. provides insights into metabolisms of medicinal natural products.</title>
        <authorList>
            <person name="Kim T."/>
        </authorList>
    </citation>
    <scope>NUCLEOTIDE SEQUENCE [LARGE SCALE GENOMIC DNA]</scope>
    <source>
        <strain evidence="1">TK-2024</strain>
        <tissue evidence="1">Old leaves</tissue>
    </source>
</reference>
<gene>
    <name evidence="1" type="ORF">V6N11_074303</name>
</gene>
<dbReference type="SUPFAM" id="SSF56219">
    <property type="entry name" value="DNase I-like"/>
    <property type="match status" value="1"/>
</dbReference>
<comment type="caution">
    <text evidence="1">The sequence shown here is derived from an EMBL/GenBank/DDBJ whole genome shotgun (WGS) entry which is preliminary data.</text>
</comment>
<sequence>MKMKMEHSFYIDPIGIAGGLTLWWSKDTNICIKQYGQNFIDAEISLNGEEVWFGTFIYGPPYKEDKKAFWDLMSKLRSGYDEKWLMIGDSNVVSSQDEKLGGLPFNPNDAREFFDFIDAAGLIDLPISGGTFTWSNLRSEDEAILEKLDRTLCSHEWNITFPKAVVLMDFAIGSDHAPIIVLPKGMKSKNRKDFKFESKWLLEEDCTPTVRDSWESVMHTRTSNRFGSKLRRTSLSLTRWSKAKIGKTIRRSWSCKGKSNAIKGNN</sequence>
<dbReference type="Proteomes" id="UP001396334">
    <property type="component" value="Unassembled WGS sequence"/>
</dbReference>
<accession>A0ABR2R395</accession>
<dbReference type="PANTHER" id="PTHR33710">
    <property type="entry name" value="BNAC02G09200D PROTEIN"/>
    <property type="match status" value="1"/>
</dbReference>
<organism evidence="1 2">
    <name type="scientific">Hibiscus sabdariffa</name>
    <name type="common">roselle</name>
    <dbReference type="NCBI Taxonomy" id="183260"/>
    <lineage>
        <taxon>Eukaryota</taxon>
        <taxon>Viridiplantae</taxon>
        <taxon>Streptophyta</taxon>
        <taxon>Embryophyta</taxon>
        <taxon>Tracheophyta</taxon>
        <taxon>Spermatophyta</taxon>
        <taxon>Magnoliopsida</taxon>
        <taxon>eudicotyledons</taxon>
        <taxon>Gunneridae</taxon>
        <taxon>Pentapetalae</taxon>
        <taxon>rosids</taxon>
        <taxon>malvids</taxon>
        <taxon>Malvales</taxon>
        <taxon>Malvaceae</taxon>
        <taxon>Malvoideae</taxon>
        <taxon>Hibiscus</taxon>
    </lineage>
</organism>
<protein>
    <submittedName>
        <fullName evidence="1">Uncharacterized protein</fullName>
    </submittedName>
</protein>
<dbReference type="EMBL" id="JBBPBN010000026">
    <property type="protein sequence ID" value="KAK9007375.1"/>
    <property type="molecule type" value="Genomic_DNA"/>
</dbReference>
<name>A0ABR2R395_9ROSI</name>